<dbReference type="Proteomes" id="UP001152795">
    <property type="component" value="Unassembled WGS sequence"/>
</dbReference>
<reference evidence="1" key="1">
    <citation type="submission" date="2020-04" db="EMBL/GenBank/DDBJ databases">
        <authorList>
            <person name="Alioto T."/>
            <person name="Alioto T."/>
            <person name="Gomez Garrido J."/>
        </authorList>
    </citation>
    <scope>NUCLEOTIDE SEQUENCE</scope>
    <source>
        <strain evidence="1">A484AB</strain>
    </source>
</reference>
<protein>
    <submittedName>
        <fullName evidence="1">Uncharacterized protein</fullName>
    </submittedName>
</protein>
<name>A0A6S7JVA9_PARCT</name>
<evidence type="ECO:0000313" key="2">
    <source>
        <dbReference type="Proteomes" id="UP001152795"/>
    </source>
</evidence>
<dbReference type="AlphaFoldDB" id="A0A6S7JVA9"/>
<gene>
    <name evidence="1" type="ORF">PACLA_8A071304</name>
</gene>
<feature type="non-terminal residue" evidence="1">
    <location>
        <position position="1"/>
    </location>
</feature>
<keyword evidence="2" id="KW-1185">Reference proteome</keyword>
<organism evidence="1 2">
    <name type="scientific">Paramuricea clavata</name>
    <name type="common">Red gorgonian</name>
    <name type="synonym">Violescent sea-whip</name>
    <dbReference type="NCBI Taxonomy" id="317549"/>
    <lineage>
        <taxon>Eukaryota</taxon>
        <taxon>Metazoa</taxon>
        <taxon>Cnidaria</taxon>
        <taxon>Anthozoa</taxon>
        <taxon>Octocorallia</taxon>
        <taxon>Malacalcyonacea</taxon>
        <taxon>Plexauridae</taxon>
        <taxon>Paramuricea</taxon>
    </lineage>
</organism>
<sequence length="56" mass="6215">DGETSVSIDVENRQSIKDSLPRDLISLGLEELGRPTSQLQLPYLCREKSVETVVSL</sequence>
<proteinExistence type="predicted"/>
<dbReference type="EMBL" id="CACRXK020010930">
    <property type="protein sequence ID" value="CAB4020392.1"/>
    <property type="molecule type" value="Genomic_DNA"/>
</dbReference>
<accession>A0A6S7JVA9</accession>
<evidence type="ECO:0000313" key="1">
    <source>
        <dbReference type="EMBL" id="CAB4020392.1"/>
    </source>
</evidence>
<comment type="caution">
    <text evidence="1">The sequence shown here is derived from an EMBL/GenBank/DDBJ whole genome shotgun (WGS) entry which is preliminary data.</text>
</comment>